<sequence length="386" mass="43604">MAETQSVEMKDSPEPAHTGPEERQTCYYQEEIDRLEGELSPIDALATFMRPGVIIPPYPLRRHTANGNHLHGRNQRIEHIGEKNGNKVFGLIGENTVVMLAKAPLSDLDRQIRVVNSRMHFEQTVARAFDEHKFQHGFRVKAPTNLQFFADWKRVCQDHREHPSPGAMKDKLHSLPQIVRRALINQYHPKGDNPMDPEVTKELLHRGDNLRCVPGLVLIKTRPYSEEFRLRSLWITRQMMEDAGIDVETIAASMGEALAILDFKCEALGLVYFVLGASPACEAWKFGPLELGIHIPSFHALLEAKDMSVEKISLCLDEHVGVIPSPPEFRDEDGDGVWQSFRTAYIKQGNACRTKDSYPDTGSYSGAFRKDGRQEQASEILMPLGL</sequence>
<name>A0A559LMZ7_FUSOC</name>
<evidence type="ECO:0000313" key="2">
    <source>
        <dbReference type="EMBL" id="TVY76262.1"/>
    </source>
</evidence>
<reference evidence="2 3" key="1">
    <citation type="journal article" date="2019" name="Microbiol. Resour. Announc.">
        <title>High-quality draft genome sequence of Fusarium oxysporum f. sp. cubense strain 160527, a causal agent of Panama disease.</title>
        <authorList>
            <person name="Asai S."/>
            <person name="Ayukawa Y."/>
            <person name="Gan P."/>
            <person name="Masuda S."/>
            <person name="Komatsu K."/>
            <person name="Shirasu K."/>
            <person name="Arie T."/>
        </authorList>
    </citation>
    <scope>NUCLEOTIDE SEQUENCE [LARGE SCALE GENOMIC DNA]</scope>
    <source>
        <strain evidence="2 3">160527</strain>
    </source>
</reference>
<feature type="region of interest" description="Disordered" evidence="1">
    <location>
        <begin position="1"/>
        <end position="23"/>
    </location>
</feature>
<comment type="caution">
    <text evidence="2">The sequence shown here is derived from an EMBL/GenBank/DDBJ whole genome shotgun (WGS) entry which is preliminary data.</text>
</comment>
<dbReference type="AlphaFoldDB" id="A0A559LMZ7"/>
<evidence type="ECO:0000256" key="1">
    <source>
        <dbReference type="SAM" id="MobiDB-lite"/>
    </source>
</evidence>
<accession>A0A559LMZ7</accession>
<feature type="compositionally biased region" description="Basic and acidic residues" evidence="1">
    <location>
        <begin position="8"/>
        <end position="23"/>
    </location>
</feature>
<proteinExistence type="predicted"/>
<dbReference type="Proteomes" id="UP000320707">
    <property type="component" value="Unassembled WGS sequence"/>
</dbReference>
<dbReference type="EMBL" id="SRMI01000002">
    <property type="protein sequence ID" value="TVY76262.1"/>
    <property type="molecule type" value="Genomic_DNA"/>
</dbReference>
<protein>
    <submittedName>
        <fullName evidence="2">Uncharacterized protein</fullName>
    </submittedName>
</protein>
<organism evidence="2 3">
    <name type="scientific">Fusarium oxysporum f. sp. cubense</name>
    <dbReference type="NCBI Taxonomy" id="61366"/>
    <lineage>
        <taxon>Eukaryota</taxon>
        <taxon>Fungi</taxon>
        <taxon>Dikarya</taxon>
        <taxon>Ascomycota</taxon>
        <taxon>Pezizomycotina</taxon>
        <taxon>Sordariomycetes</taxon>
        <taxon>Hypocreomycetidae</taxon>
        <taxon>Hypocreales</taxon>
        <taxon>Nectriaceae</taxon>
        <taxon>Fusarium</taxon>
        <taxon>Fusarium oxysporum species complex</taxon>
    </lineage>
</organism>
<evidence type="ECO:0000313" key="3">
    <source>
        <dbReference type="Proteomes" id="UP000320707"/>
    </source>
</evidence>
<gene>
    <name evidence="2" type="ORF">Focb16_v007519</name>
</gene>